<dbReference type="Proteomes" id="UP001283361">
    <property type="component" value="Unassembled WGS sequence"/>
</dbReference>
<feature type="compositionally biased region" description="Basic and acidic residues" evidence="1">
    <location>
        <begin position="10"/>
        <end position="32"/>
    </location>
</feature>
<proteinExistence type="predicted"/>
<accession>A0AAE0ZDW5</accession>
<feature type="region of interest" description="Disordered" evidence="1">
    <location>
        <begin position="1"/>
        <end position="109"/>
    </location>
</feature>
<organism evidence="2 3">
    <name type="scientific">Elysia crispata</name>
    <name type="common">lettuce slug</name>
    <dbReference type="NCBI Taxonomy" id="231223"/>
    <lineage>
        <taxon>Eukaryota</taxon>
        <taxon>Metazoa</taxon>
        <taxon>Spiralia</taxon>
        <taxon>Lophotrochozoa</taxon>
        <taxon>Mollusca</taxon>
        <taxon>Gastropoda</taxon>
        <taxon>Heterobranchia</taxon>
        <taxon>Euthyneura</taxon>
        <taxon>Panpulmonata</taxon>
        <taxon>Sacoglossa</taxon>
        <taxon>Placobranchoidea</taxon>
        <taxon>Plakobranchidae</taxon>
        <taxon>Elysia</taxon>
    </lineage>
</organism>
<comment type="caution">
    <text evidence="2">The sequence shown here is derived from an EMBL/GenBank/DDBJ whole genome shotgun (WGS) entry which is preliminary data.</text>
</comment>
<name>A0AAE0ZDW5_9GAST</name>
<evidence type="ECO:0000313" key="3">
    <source>
        <dbReference type="Proteomes" id="UP001283361"/>
    </source>
</evidence>
<dbReference type="AlphaFoldDB" id="A0AAE0ZDW5"/>
<reference evidence="2" key="1">
    <citation type="journal article" date="2023" name="G3 (Bethesda)">
        <title>A reference genome for the long-term kleptoplast-retaining sea slug Elysia crispata morphotype clarki.</title>
        <authorList>
            <person name="Eastman K.E."/>
            <person name="Pendleton A.L."/>
            <person name="Shaikh M.A."/>
            <person name="Suttiyut T."/>
            <person name="Ogas R."/>
            <person name="Tomko P."/>
            <person name="Gavelis G."/>
            <person name="Widhalm J.R."/>
            <person name="Wisecaver J.H."/>
        </authorList>
    </citation>
    <scope>NUCLEOTIDE SEQUENCE</scope>
    <source>
        <strain evidence="2">ECLA1</strain>
    </source>
</reference>
<evidence type="ECO:0000313" key="2">
    <source>
        <dbReference type="EMBL" id="KAK3767425.1"/>
    </source>
</evidence>
<protein>
    <submittedName>
        <fullName evidence="2">Uncharacterized protein</fullName>
    </submittedName>
</protein>
<keyword evidence="3" id="KW-1185">Reference proteome</keyword>
<dbReference type="EMBL" id="JAWDGP010004149">
    <property type="protein sequence ID" value="KAK3767425.1"/>
    <property type="molecule type" value="Genomic_DNA"/>
</dbReference>
<feature type="compositionally biased region" description="Polar residues" evidence="1">
    <location>
        <begin position="52"/>
        <end position="63"/>
    </location>
</feature>
<sequence>MQDDSDDEESVRPYHNTDEVDPELLKAERDPIFIDMYDEEPNESSDLDSTDQEINLITDTASEAESVLDGRSQLDREWQPARSRSRTDSDAPPSPLPNLDLPHMPSEADDEEEDYMTLCDALAADNTMVVGTVRANSISLPKDLIQQLMNKGDMDFRQETLADLPSKWHLFQQIIWIGSQTGTFLCLMKNKRARREDIVLCAMLDWRRPEQAEMS</sequence>
<gene>
    <name evidence="2" type="ORF">RRG08_032100</name>
</gene>
<evidence type="ECO:0000256" key="1">
    <source>
        <dbReference type="SAM" id="MobiDB-lite"/>
    </source>
</evidence>
<feature type="compositionally biased region" description="Basic and acidic residues" evidence="1">
    <location>
        <begin position="72"/>
        <end position="89"/>
    </location>
</feature>
<feature type="compositionally biased region" description="Acidic residues" evidence="1">
    <location>
        <begin position="36"/>
        <end position="51"/>
    </location>
</feature>